<dbReference type="AlphaFoldDB" id="A0A9Y2KWU2"/>
<sequence>MTLKMTATSVLEIKPGIWAFDMPPHQVRHFGNAGHAIGPQSVLLFRSYDYDADNQHLHFDLEDVSPINVGTTSKTIGIAIGPCEKGADEVTSLDAPHQMSFSPGDREFLRLAKSELSETTAQVAEQLLTGVRRKSPGELKRGKSRNFSETPDNFWYVIVQPRIDEISITVRGAVDHFEPVARLEIKDDRGNTRFKVKKKDDLPAALQIIFHAVRKG</sequence>
<dbReference type="RefSeq" id="WP_270920384.1">
    <property type="nucleotide sequence ID" value="NZ_CP127247.1"/>
</dbReference>
<evidence type="ECO:0000313" key="2">
    <source>
        <dbReference type="Proteomes" id="UP001238334"/>
    </source>
</evidence>
<keyword evidence="2" id="KW-1185">Reference proteome</keyword>
<evidence type="ECO:0000313" key="1">
    <source>
        <dbReference type="EMBL" id="WIY23770.1"/>
    </source>
</evidence>
<dbReference type="KEGG" id="ppso:QPJ95_14080"/>
<accession>A0A9Y2KWU2</accession>
<protein>
    <submittedName>
        <fullName evidence="1">Uncharacterized protein</fullName>
    </submittedName>
</protein>
<name>A0A9Y2KWU2_9RHOB</name>
<organism evidence="1 2">
    <name type="scientific">Parasedimentitalea psychrophila</name>
    <dbReference type="NCBI Taxonomy" id="2997337"/>
    <lineage>
        <taxon>Bacteria</taxon>
        <taxon>Pseudomonadati</taxon>
        <taxon>Pseudomonadota</taxon>
        <taxon>Alphaproteobacteria</taxon>
        <taxon>Rhodobacterales</taxon>
        <taxon>Paracoccaceae</taxon>
        <taxon>Parasedimentitalea</taxon>
    </lineage>
</organism>
<gene>
    <name evidence="1" type="ORF">QPJ95_14080</name>
</gene>
<reference evidence="1 2" key="1">
    <citation type="submission" date="2023-06" db="EMBL/GenBank/DDBJ databases">
        <title>Parasedimentitalea psychrophila sp. nov., a psychrophilic bacterium isolated from deep-sea sediment.</title>
        <authorList>
            <person name="Li A."/>
        </authorList>
    </citation>
    <scope>NUCLEOTIDE SEQUENCE [LARGE SCALE GENOMIC DNA]</scope>
    <source>
        <strain evidence="1 2">QS115</strain>
    </source>
</reference>
<dbReference type="Proteomes" id="UP001238334">
    <property type="component" value="Chromosome"/>
</dbReference>
<dbReference type="EMBL" id="CP127247">
    <property type="protein sequence ID" value="WIY23770.1"/>
    <property type="molecule type" value="Genomic_DNA"/>
</dbReference>
<proteinExistence type="predicted"/>